<protein>
    <submittedName>
        <fullName evidence="2">Uncharacterized protein</fullName>
    </submittedName>
</protein>
<feature type="compositionally biased region" description="Basic and acidic residues" evidence="1">
    <location>
        <begin position="263"/>
        <end position="303"/>
    </location>
</feature>
<sequence length="699" mass="79998">MSSTAPTSIEQWSRSRPSEDEVDVDELKAVSQFIKETHDDHLRAINDDFDRIMDLIDEGEEKLSEIAPTISDINHDTKRLIMIHKRRMRNRVRALGKAAVRKDVAQKARLAGVSSEIPPSSHLKLNTLRQQQPTRNSAKASRKPFVNKKLPICQPAPKEPSPRKSVFDRLSKAEHNSEYVVDEPIIIVEKTVTRYEPVEFNPNATSNVSPKQNTQPTTTANSLETGKQCKANAAEIVHRSITTDSKTREKVEDKAAMPRSQRRPPEKDERCSDKKRLSPEKKDRRQSPDELSRNKSDRNGKRETSRRRQSHQRRFERIKSRSRSRGVRRPYSPVRRFSPRRQYHYKPYPSSRRSPAKRDGYRYGTYRRSSQQRFRSRSKDTAPYSSKAKCDAERQKLQQADSPKRRKESESPTPRINRKERGRSRTRKSALTPTNACKAKEPAPEQRQLQHKRVREETSSPRRQQSKSPSPKRSRFRRDSSSSSSSSSSGSTSESSASSSVNSGASTPTKASNTPAEPVELPDTTTLSEQVQEQQQKVMAEQVVEQQQPESAEAPPKKERIVIKFDEETKRKAKMNPPVRIFRPPRPQLVFKTKQQYEAEQAAIAEATQSICQGTNSELTSQKDQSLLQDTNWEVFGKMSDEAKEMFLNQKQKLEAEAKAVQEDKEEDVGMEKEEEESESDNDDDASERETDEVTSDDE</sequence>
<feature type="compositionally biased region" description="Polar residues" evidence="1">
    <location>
        <begin position="126"/>
        <end position="139"/>
    </location>
</feature>
<dbReference type="InParanoid" id="G0MBL6"/>
<feature type="region of interest" description="Disordered" evidence="1">
    <location>
        <begin position="655"/>
        <end position="699"/>
    </location>
</feature>
<dbReference type="Proteomes" id="UP000008068">
    <property type="component" value="Unassembled WGS sequence"/>
</dbReference>
<feature type="compositionally biased region" description="Polar residues" evidence="1">
    <location>
        <begin position="202"/>
        <end position="225"/>
    </location>
</feature>
<feature type="compositionally biased region" description="Basic and acidic residues" evidence="1">
    <location>
        <begin position="160"/>
        <end position="169"/>
    </location>
</feature>
<proteinExistence type="predicted"/>
<reference evidence="3" key="1">
    <citation type="submission" date="2011-07" db="EMBL/GenBank/DDBJ databases">
        <authorList>
            <consortium name="Caenorhabditis brenneri Sequencing and Analysis Consortium"/>
            <person name="Wilson R.K."/>
        </authorList>
    </citation>
    <scope>NUCLEOTIDE SEQUENCE [LARGE SCALE GENOMIC DNA]</scope>
    <source>
        <strain evidence="3">PB2801</strain>
    </source>
</reference>
<feature type="compositionally biased region" description="Polar residues" evidence="1">
    <location>
        <begin position="523"/>
        <end position="537"/>
    </location>
</feature>
<feature type="compositionally biased region" description="Polar residues" evidence="1">
    <location>
        <begin position="1"/>
        <end position="15"/>
    </location>
</feature>
<feature type="region of interest" description="Disordered" evidence="1">
    <location>
        <begin position="126"/>
        <end position="169"/>
    </location>
</feature>
<dbReference type="HOGENOM" id="CLU_394425_0_0_1"/>
<evidence type="ECO:0000313" key="3">
    <source>
        <dbReference type="Proteomes" id="UP000008068"/>
    </source>
</evidence>
<dbReference type="OMA" id="NACKAKE"/>
<keyword evidence="3" id="KW-1185">Reference proteome</keyword>
<feature type="region of interest" description="Disordered" evidence="1">
    <location>
        <begin position="1"/>
        <end position="23"/>
    </location>
</feature>
<dbReference type="EMBL" id="GL379788">
    <property type="protein sequence ID" value="EGT40581.1"/>
    <property type="molecule type" value="Genomic_DNA"/>
</dbReference>
<feature type="compositionally biased region" description="Basic and acidic residues" evidence="1">
    <location>
        <begin position="245"/>
        <end position="256"/>
    </location>
</feature>
<feature type="region of interest" description="Disordered" evidence="1">
    <location>
        <begin position="200"/>
        <end position="587"/>
    </location>
</feature>
<evidence type="ECO:0000313" key="2">
    <source>
        <dbReference type="EMBL" id="EGT40581.1"/>
    </source>
</evidence>
<feature type="compositionally biased region" description="Acidic residues" evidence="1">
    <location>
        <begin position="673"/>
        <end position="699"/>
    </location>
</feature>
<name>G0MBL6_CAEBE</name>
<dbReference type="AlphaFoldDB" id="G0MBL6"/>
<accession>G0MBL6</accession>
<gene>
    <name evidence="2" type="ORF">CAEBREN_19992</name>
</gene>
<evidence type="ECO:0000256" key="1">
    <source>
        <dbReference type="SAM" id="MobiDB-lite"/>
    </source>
</evidence>
<feature type="compositionally biased region" description="Basic and acidic residues" evidence="1">
    <location>
        <begin position="555"/>
        <end position="570"/>
    </location>
</feature>
<feature type="compositionally biased region" description="Low complexity" evidence="1">
    <location>
        <begin position="481"/>
        <end position="508"/>
    </location>
</feature>
<feature type="compositionally biased region" description="Basic residues" evidence="1">
    <location>
        <begin position="416"/>
        <end position="428"/>
    </location>
</feature>
<organism evidence="3">
    <name type="scientific">Caenorhabditis brenneri</name>
    <name type="common">Nematode worm</name>
    <dbReference type="NCBI Taxonomy" id="135651"/>
    <lineage>
        <taxon>Eukaryota</taxon>
        <taxon>Metazoa</taxon>
        <taxon>Ecdysozoa</taxon>
        <taxon>Nematoda</taxon>
        <taxon>Chromadorea</taxon>
        <taxon>Rhabditida</taxon>
        <taxon>Rhabditina</taxon>
        <taxon>Rhabditomorpha</taxon>
        <taxon>Rhabditoidea</taxon>
        <taxon>Rhabditidae</taxon>
        <taxon>Peloderinae</taxon>
        <taxon>Caenorhabditis</taxon>
    </lineage>
</organism>
<feature type="compositionally biased region" description="Basic and acidic residues" evidence="1">
    <location>
        <begin position="655"/>
        <end position="672"/>
    </location>
</feature>